<dbReference type="RefSeq" id="WP_186834890.1">
    <property type="nucleotide sequence ID" value="NZ_JACOOQ010000006.1"/>
</dbReference>
<proteinExistence type="predicted"/>
<sequence length="168" mass="20718">MIITECEEERLAYYYIENSLFRISSLWDILAQLFCLYYNIKIPTNDIYYNKLFNQERKDYYRKYSIYKIKNFEEFKEQAHNINSYLNQKDNTQLEGEWKGNHRYINKWRNKMTHRNSPNITTMSDYDLNFKSHPTYMLKRIIEDYSVVSKYIDKILNTIEAEYIKDIK</sequence>
<dbReference type="EMBL" id="JACOOQ010000006">
    <property type="protein sequence ID" value="MBC5639836.1"/>
    <property type="molecule type" value="Genomic_DNA"/>
</dbReference>
<gene>
    <name evidence="1" type="ORF">H8R92_05200</name>
</gene>
<protein>
    <recommendedName>
        <fullName evidence="3">Cthe-2314-like HEPN domain-containing protein</fullName>
    </recommendedName>
</protein>
<evidence type="ECO:0008006" key="3">
    <source>
        <dbReference type="Google" id="ProtNLM"/>
    </source>
</evidence>
<reference evidence="1" key="1">
    <citation type="submission" date="2020-08" db="EMBL/GenBank/DDBJ databases">
        <title>Genome public.</title>
        <authorList>
            <person name="Liu C."/>
            <person name="Sun Q."/>
        </authorList>
    </citation>
    <scope>NUCLEOTIDE SEQUENCE</scope>
    <source>
        <strain evidence="1">NSJ-42</strain>
    </source>
</reference>
<organism evidence="1 2">
    <name type="scientific">Clostridium lentum</name>
    <dbReference type="NCBI Taxonomy" id="2763037"/>
    <lineage>
        <taxon>Bacteria</taxon>
        <taxon>Bacillati</taxon>
        <taxon>Bacillota</taxon>
        <taxon>Clostridia</taxon>
        <taxon>Eubacteriales</taxon>
        <taxon>Clostridiaceae</taxon>
        <taxon>Clostridium</taxon>
    </lineage>
</organism>
<keyword evidence="2" id="KW-1185">Reference proteome</keyword>
<dbReference type="Proteomes" id="UP000662088">
    <property type="component" value="Unassembled WGS sequence"/>
</dbReference>
<dbReference type="AlphaFoldDB" id="A0A8I0DP49"/>
<evidence type="ECO:0000313" key="1">
    <source>
        <dbReference type="EMBL" id="MBC5639836.1"/>
    </source>
</evidence>
<accession>A0A8I0DP49</accession>
<evidence type="ECO:0000313" key="2">
    <source>
        <dbReference type="Proteomes" id="UP000662088"/>
    </source>
</evidence>
<comment type="caution">
    <text evidence="1">The sequence shown here is derived from an EMBL/GenBank/DDBJ whole genome shotgun (WGS) entry which is preliminary data.</text>
</comment>
<name>A0A8I0DP49_9CLOT</name>